<dbReference type="Pfam" id="PF04480">
    <property type="entry name" value="DUF559"/>
    <property type="match status" value="1"/>
</dbReference>
<evidence type="ECO:0000259" key="1">
    <source>
        <dbReference type="Pfam" id="PF04480"/>
    </source>
</evidence>
<dbReference type="InterPro" id="IPR007569">
    <property type="entry name" value="DUF559"/>
</dbReference>
<dbReference type="Proteomes" id="UP000570517">
    <property type="component" value="Unassembled WGS sequence"/>
</dbReference>
<dbReference type="InterPro" id="IPR011335">
    <property type="entry name" value="Restrct_endonuc-II-like"/>
</dbReference>
<dbReference type="SUPFAM" id="SSF52980">
    <property type="entry name" value="Restriction endonuclease-like"/>
    <property type="match status" value="1"/>
</dbReference>
<evidence type="ECO:0000313" key="2">
    <source>
        <dbReference type="EMBL" id="NVN48951.1"/>
    </source>
</evidence>
<comment type="caution">
    <text evidence="2">The sequence shown here is derived from an EMBL/GenBank/DDBJ whole genome shotgun (WGS) entry which is preliminary data.</text>
</comment>
<dbReference type="AlphaFoldDB" id="A0A850PEQ6"/>
<feature type="domain" description="DUF559" evidence="1">
    <location>
        <begin position="225"/>
        <end position="271"/>
    </location>
</feature>
<organism evidence="2 3">
    <name type="scientific">Mycolicibacterium hippocampi</name>
    <dbReference type="NCBI Taxonomy" id="659824"/>
    <lineage>
        <taxon>Bacteria</taxon>
        <taxon>Bacillati</taxon>
        <taxon>Actinomycetota</taxon>
        <taxon>Actinomycetes</taxon>
        <taxon>Mycobacteriales</taxon>
        <taxon>Mycobacteriaceae</taxon>
        <taxon>Mycolicibacterium</taxon>
    </lineage>
</organism>
<keyword evidence="3" id="KW-1185">Reference proteome</keyword>
<sequence>MSVRAGNMTGVNRVVLGGEAVRAGVVTRHELARDYTTLYRGVFVRKGMEITLRDRAIGAWLATGRKGAIAGVAAAALHGAPWIDADIPIEVTGVKCRPRDGLIIRTDSLPGNQITRRSGLPVTTRIRTAFDLGRHLDRPEALARLDALMWNQHFDVADVVSLADRLPRLRGIAQLRELLPLVDGGAASPRESELRLRLLDKGFPRPETQIPVLAGSRPVAFLDMGWPEHRVAVEYDGDHHRKNRKQYVKDIKRLRMLEAMGWTVIRVIAEDEAEQWLDRVDAALRERGCPTPVGVPRGVPGAAA</sequence>
<proteinExistence type="predicted"/>
<dbReference type="Gene3D" id="3.40.960.10">
    <property type="entry name" value="VSR Endonuclease"/>
    <property type="match status" value="1"/>
</dbReference>
<accession>A0A850PEQ6</accession>
<protein>
    <recommendedName>
        <fullName evidence="1">DUF559 domain-containing protein</fullName>
    </recommendedName>
</protein>
<reference evidence="2 3" key="1">
    <citation type="submission" date="2020-05" db="EMBL/GenBank/DDBJ databases">
        <title>Draft genome sequence of Mycobacterium hippocampi DL, isolated from European seabass, Dicentrarchus labrax, reared in fish farms.</title>
        <authorList>
            <person name="Stathopoulou P."/>
            <person name="Asimakis E."/>
            <person name="Tzokas K."/>
            <person name="Batargias C."/>
            <person name="Tsiamis G."/>
        </authorList>
    </citation>
    <scope>NUCLEOTIDE SEQUENCE [LARGE SCALE GENOMIC DNA]</scope>
    <source>
        <strain evidence="2 3">DL</strain>
    </source>
</reference>
<evidence type="ECO:0000313" key="3">
    <source>
        <dbReference type="Proteomes" id="UP000570517"/>
    </source>
</evidence>
<name>A0A850PEQ6_9MYCO</name>
<dbReference type="EMBL" id="JABFYL010000009">
    <property type="protein sequence ID" value="NVN48951.1"/>
    <property type="molecule type" value="Genomic_DNA"/>
</dbReference>
<gene>
    <name evidence="2" type="ORF">HLY00_554</name>
</gene>